<sequence length="324" mass="36022">MVGLEGRWWGKRRAVNLVRQGRESRDGYSSYVVPPLLLSHEQRPENYRPLRDPELTHPNRPSNSSVNIRFIVKSIEFFSIPSIDQAFDLLLHPPTPSHVLGIVDRDPCQGLGGVAPGALCYSRSRDSVGAVNPGNNLYVTGLSTRVTNSELEKYFSREGKVTECQLVTDPHTKESRGFAFVTMETNEDAERCIKHLNRSVLEGRLITVEMAKRKRGRTPTPGRYQGLRDKRGLVSSFASNYEDMTTHLPAGMREILVPVKAEEDHAPRTVGGAMMITLTRMGGVVVAATEDRINSTRLSTTSHFKFSTVLVMCRGGALTQISEV</sequence>
<protein>
    <submittedName>
        <fullName evidence="1">Uncharacterized protein</fullName>
    </submittedName>
</protein>
<keyword evidence="2" id="KW-1185">Reference proteome</keyword>
<evidence type="ECO:0000313" key="2">
    <source>
        <dbReference type="Proteomes" id="UP001062846"/>
    </source>
</evidence>
<evidence type="ECO:0000313" key="1">
    <source>
        <dbReference type="EMBL" id="KAI8569637.1"/>
    </source>
</evidence>
<dbReference type="EMBL" id="CM046389">
    <property type="protein sequence ID" value="KAI8569637.1"/>
    <property type="molecule type" value="Genomic_DNA"/>
</dbReference>
<proteinExistence type="predicted"/>
<organism evidence="1 2">
    <name type="scientific">Rhododendron molle</name>
    <name type="common">Chinese azalea</name>
    <name type="synonym">Azalea mollis</name>
    <dbReference type="NCBI Taxonomy" id="49168"/>
    <lineage>
        <taxon>Eukaryota</taxon>
        <taxon>Viridiplantae</taxon>
        <taxon>Streptophyta</taxon>
        <taxon>Embryophyta</taxon>
        <taxon>Tracheophyta</taxon>
        <taxon>Spermatophyta</taxon>
        <taxon>Magnoliopsida</taxon>
        <taxon>eudicotyledons</taxon>
        <taxon>Gunneridae</taxon>
        <taxon>Pentapetalae</taxon>
        <taxon>asterids</taxon>
        <taxon>Ericales</taxon>
        <taxon>Ericaceae</taxon>
        <taxon>Ericoideae</taxon>
        <taxon>Rhodoreae</taxon>
        <taxon>Rhododendron</taxon>
    </lineage>
</organism>
<dbReference type="Proteomes" id="UP001062846">
    <property type="component" value="Chromosome 2"/>
</dbReference>
<comment type="caution">
    <text evidence="1">The sequence shown here is derived from an EMBL/GenBank/DDBJ whole genome shotgun (WGS) entry which is preliminary data.</text>
</comment>
<accession>A0ACC0PYA9</accession>
<name>A0ACC0PYA9_RHOML</name>
<gene>
    <name evidence="1" type="ORF">RHMOL_Rhmol02G0293100</name>
</gene>
<reference evidence="1" key="1">
    <citation type="submission" date="2022-02" db="EMBL/GenBank/DDBJ databases">
        <title>Plant Genome Project.</title>
        <authorList>
            <person name="Zhang R.-G."/>
        </authorList>
    </citation>
    <scope>NUCLEOTIDE SEQUENCE</scope>
    <source>
        <strain evidence="1">AT1</strain>
    </source>
</reference>